<feature type="chain" id="PRO_5028485044" evidence="2">
    <location>
        <begin position="24"/>
        <end position="163"/>
    </location>
</feature>
<dbReference type="PANTHER" id="PTHR31533">
    <property type="entry name" value="GPI-ANCHORED PROTEIN LLG1-RELATED-RELATED"/>
    <property type="match status" value="1"/>
</dbReference>
<dbReference type="Pfam" id="PF26578">
    <property type="entry name" value="LLG1"/>
    <property type="match status" value="1"/>
</dbReference>
<dbReference type="PROSITE" id="PS51257">
    <property type="entry name" value="PROKAR_LIPOPROTEIN"/>
    <property type="match status" value="1"/>
</dbReference>
<keyword evidence="1" id="KW-0812">Transmembrane</keyword>
<feature type="transmembrane region" description="Helical" evidence="1">
    <location>
        <begin position="143"/>
        <end position="162"/>
    </location>
</feature>
<protein>
    <submittedName>
        <fullName evidence="5">GPI-anchored protein LLG1-like</fullName>
    </submittedName>
</protein>
<evidence type="ECO:0000259" key="3">
    <source>
        <dbReference type="Pfam" id="PF26578"/>
    </source>
</evidence>
<feature type="signal peptide" evidence="2">
    <location>
        <begin position="1"/>
        <end position="23"/>
    </location>
</feature>
<dbReference type="GeneID" id="109711222"/>
<reference evidence="4" key="1">
    <citation type="journal article" date="2015" name="Nat. Genet.">
        <title>The pineapple genome and the evolution of CAM photosynthesis.</title>
        <authorList>
            <person name="Ming R."/>
            <person name="VanBuren R."/>
            <person name="Wai C.M."/>
            <person name="Tang H."/>
            <person name="Schatz M.C."/>
            <person name="Bowers J.E."/>
            <person name="Lyons E."/>
            <person name="Wang M.L."/>
            <person name="Chen J."/>
            <person name="Biggers E."/>
            <person name="Zhang J."/>
            <person name="Huang L."/>
            <person name="Zhang L."/>
            <person name="Miao W."/>
            <person name="Zhang J."/>
            <person name="Ye Z."/>
            <person name="Miao C."/>
            <person name="Lin Z."/>
            <person name="Wang H."/>
            <person name="Zhou H."/>
            <person name="Yim W.C."/>
            <person name="Priest H.D."/>
            <person name="Zheng C."/>
            <person name="Woodhouse M."/>
            <person name="Edger P.P."/>
            <person name="Guyot R."/>
            <person name="Guo H.B."/>
            <person name="Guo H."/>
            <person name="Zheng G."/>
            <person name="Singh R."/>
            <person name="Sharma A."/>
            <person name="Min X."/>
            <person name="Zheng Y."/>
            <person name="Lee H."/>
            <person name="Gurtowski J."/>
            <person name="Sedlazeck F.J."/>
            <person name="Harkess A."/>
            <person name="McKain M.R."/>
            <person name="Liao Z."/>
            <person name="Fang J."/>
            <person name="Liu J."/>
            <person name="Zhang X."/>
            <person name="Zhang Q."/>
            <person name="Hu W."/>
            <person name="Qin Y."/>
            <person name="Wang K."/>
            <person name="Chen L.Y."/>
            <person name="Shirley N."/>
            <person name="Lin Y.R."/>
            <person name="Liu L.Y."/>
            <person name="Hernandez A.G."/>
            <person name="Wright C.L."/>
            <person name="Bulone V."/>
            <person name="Tuskan G.A."/>
            <person name="Heath K."/>
            <person name="Zee F."/>
            <person name="Moore P.H."/>
            <person name="Sunkar R."/>
            <person name="Leebens-Mack J.H."/>
            <person name="Mockler T."/>
            <person name="Bennetzen J.L."/>
            <person name="Freeling M."/>
            <person name="Sankoff D."/>
            <person name="Paterson A.H."/>
            <person name="Zhu X."/>
            <person name="Yang X."/>
            <person name="Smith J.A."/>
            <person name="Cushman J.C."/>
            <person name="Paull R.E."/>
            <person name="Yu Q."/>
        </authorList>
    </citation>
    <scope>NUCLEOTIDE SEQUENCE [LARGE SCALE GENOMIC DNA]</scope>
    <source>
        <strain evidence="4">cv. F153</strain>
    </source>
</reference>
<evidence type="ECO:0000256" key="2">
    <source>
        <dbReference type="SAM" id="SignalP"/>
    </source>
</evidence>
<keyword evidence="1" id="KW-0472">Membrane</keyword>
<evidence type="ECO:0000313" key="4">
    <source>
        <dbReference type="Proteomes" id="UP000515123"/>
    </source>
</evidence>
<organism evidence="4 5">
    <name type="scientific">Ananas comosus</name>
    <name type="common">Pineapple</name>
    <name type="synonym">Ananas ananas</name>
    <dbReference type="NCBI Taxonomy" id="4615"/>
    <lineage>
        <taxon>Eukaryota</taxon>
        <taxon>Viridiplantae</taxon>
        <taxon>Streptophyta</taxon>
        <taxon>Embryophyta</taxon>
        <taxon>Tracheophyta</taxon>
        <taxon>Spermatophyta</taxon>
        <taxon>Magnoliopsida</taxon>
        <taxon>Liliopsida</taxon>
        <taxon>Poales</taxon>
        <taxon>Bromeliaceae</taxon>
        <taxon>Bromelioideae</taxon>
        <taxon>Ananas</taxon>
    </lineage>
</organism>
<dbReference type="InterPro" id="IPR039307">
    <property type="entry name" value="LORELEI-like"/>
</dbReference>
<keyword evidence="4" id="KW-1185">Reference proteome</keyword>
<sequence>MGIDRSVFSWMLLFVGLSGLASCSFVSDDVLKPHGSTGRSLLQAKKSCSMSFEFLNYTIITSKCKGPQYPASLCCSAFLEFACPYADYLNDATTDCASSMFSYINLNGRYPPGLFASECQGEKEGLACPPSSSPDAADAPHSAQRLTIALIASMCAILVAILF</sequence>
<keyword evidence="1" id="KW-1133">Transmembrane helix</keyword>
<dbReference type="InterPro" id="IPR058888">
    <property type="entry name" value="LLG1-like"/>
</dbReference>
<dbReference type="RefSeq" id="XP_020089746.1">
    <property type="nucleotide sequence ID" value="XM_020234157.1"/>
</dbReference>
<keyword evidence="2" id="KW-0732">Signal</keyword>
<evidence type="ECO:0000313" key="5">
    <source>
        <dbReference type="RefSeq" id="XP_020089746.1"/>
    </source>
</evidence>
<dbReference type="Proteomes" id="UP000515123">
    <property type="component" value="Linkage group 6"/>
</dbReference>
<reference evidence="5" key="2">
    <citation type="submission" date="2025-08" db="UniProtKB">
        <authorList>
            <consortium name="RefSeq"/>
        </authorList>
    </citation>
    <scope>IDENTIFICATION</scope>
    <source>
        <tissue evidence="5">Leaf</tissue>
    </source>
</reference>
<gene>
    <name evidence="5" type="primary">LOC109711222</name>
</gene>
<proteinExistence type="predicted"/>
<evidence type="ECO:0000256" key="1">
    <source>
        <dbReference type="SAM" id="Phobius"/>
    </source>
</evidence>
<name>A0A6P5F0V9_ANACO</name>
<dbReference type="OrthoDB" id="585255at2759"/>
<dbReference type="AlphaFoldDB" id="A0A6P5F0V9"/>
<dbReference type="PANTHER" id="PTHR31533:SF2">
    <property type="entry name" value="GPI-ANCHORED PROTEIN LLG1"/>
    <property type="match status" value="1"/>
</dbReference>
<accession>A0A6P5F0V9</accession>
<feature type="domain" description="GPI-anchored protein LLG1-like" evidence="3">
    <location>
        <begin position="50"/>
        <end position="126"/>
    </location>
</feature>
<dbReference type="Gramene" id="Aco003116.1.mrna1">
    <property type="protein sequence ID" value="Aco003116.1.mrna1"/>
    <property type="gene ID" value="Aco003116.1.path1"/>
</dbReference>